<comment type="function">
    <text evidence="5">Bidirectionally degrades single-stranded DNA into large acid-insoluble oligonucleotides, which are then degraded further into small acid-soluble oligonucleotides.</text>
</comment>
<dbReference type="EMBL" id="AP025628">
    <property type="protein sequence ID" value="BDG59884.1"/>
    <property type="molecule type" value="Genomic_DNA"/>
</dbReference>
<keyword evidence="3 5" id="KW-0378">Hydrolase</keyword>
<sequence>MSVLPALPERREVLSVRALTLYVKNLIEGDELLADLWVRGEISNWRRHVSGHCYFTLKDEHAQVRCVMFRSQAARLRFEPEDGMRVLARGRVGVFERDGLYQFYVAELEPDGRGALHLAFEQLKARLQAEGLFDPARKRPLPRLPRKIGIVTSPTGAAIRDMITVARRRFPNVHIVLAPALVQGDEAPGSLIAALARVVRVPGVDVVIIGRGGGSLEELWAFNDEALARAIAACPVPVVSAVGHETDFTIADFVADLRAPTPSAAAELVVPSKSDLVRLLRTAEARLEAAARAQIARRRERLRLLTGRRVLQRPVDGILAARQQIDGLTRRLALAADGLIRRHRAALGGLAGRLDALSPLAVLARGYAIVRDEAGRVVRAPGDVTAGQRLEVILQHGRLWARAEGPGPAAGAARDKGE</sequence>
<evidence type="ECO:0000313" key="10">
    <source>
        <dbReference type="Proteomes" id="UP001163687"/>
    </source>
</evidence>
<dbReference type="GO" id="GO:0003676">
    <property type="term" value="F:nucleic acid binding"/>
    <property type="evidence" value="ECO:0007669"/>
    <property type="project" value="InterPro"/>
</dbReference>
<dbReference type="NCBIfam" id="TIGR00237">
    <property type="entry name" value="xseA"/>
    <property type="match status" value="1"/>
</dbReference>
<feature type="domain" description="Exonuclease VII large subunit C-terminal" evidence="7">
    <location>
        <begin position="132"/>
        <end position="347"/>
    </location>
</feature>
<dbReference type="InterPro" id="IPR025824">
    <property type="entry name" value="OB-fold_nuc-bd_dom"/>
</dbReference>
<feature type="domain" description="OB-fold nucleic acid binding" evidence="8">
    <location>
        <begin position="14"/>
        <end position="108"/>
    </location>
</feature>
<evidence type="ECO:0000259" key="8">
    <source>
        <dbReference type="Pfam" id="PF13742"/>
    </source>
</evidence>
<evidence type="ECO:0000256" key="4">
    <source>
        <dbReference type="ARBA" id="ARBA00022839"/>
    </source>
</evidence>
<reference evidence="9" key="1">
    <citation type="submission" date="2022-03" db="EMBL/GenBank/DDBJ databases">
        <title>Complete genome sequence of Caldinitratiruptor microaerophilus.</title>
        <authorList>
            <person name="Mukaiyama R."/>
            <person name="Nishiyama T."/>
            <person name="Ueda K."/>
        </authorList>
    </citation>
    <scope>NUCLEOTIDE SEQUENCE</scope>
    <source>
        <strain evidence="9">JCM 16183</strain>
    </source>
</reference>
<dbReference type="AlphaFoldDB" id="A0AA35G932"/>
<dbReference type="PANTHER" id="PTHR30008:SF0">
    <property type="entry name" value="EXODEOXYRIBONUCLEASE 7 LARGE SUBUNIT"/>
    <property type="match status" value="1"/>
</dbReference>
<evidence type="ECO:0000256" key="5">
    <source>
        <dbReference type="HAMAP-Rule" id="MF_00378"/>
    </source>
</evidence>
<comment type="subcellular location">
    <subcellularLocation>
        <location evidence="5 6">Cytoplasm</location>
    </subcellularLocation>
</comment>
<keyword evidence="10" id="KW-1185">Reference proteome</keyword>
<evidence type="ECO:0000256" key="3">
    <source>
        <dbReference type="ARBA" id="ARBA00022801"/>
    </source>
</evidence>
<dbReference type="RefSeq" id="WP_264843968.1">
    <property type="nucleotide sequence ID" value="NZ_AP025628.1"/>
</dbReference>
<dbReference type="Proteomes" id="UP001163687">
    <property type="component" value="Chromosome"/>
</dbReference>
<dbReference type="EC" id="3.1.11.6" evidence="5"/>
<evidence type="ECO:0000259" key="7">
    <source>
        <dbReference type="Pfam" id="PF02601"/>
    </source>
</evidence>
<comment type="catalytic activity">
    <reaction evidence="5 6">
        <text>Exonucleolytic cleavage in either 5'- to 3'- or 3'- to 5'-direction to yield nucleoside 5'-phosphates.</text>
        <dbReference type="EC" id="3.1.11.6"/>
    </reaction>
</comment>
<dbReference type="InterPro" id="IPR003753">
    <property type="entry name" value="Exonuc_VII_L"/>
</dbReference>
<dbReference type="InterPro" id="IPR020579">
    <property type="entry name" value="Exonuc_VII_lsu_C"/>
</dbReference>
<keyword evidence="2 5" id="KW-0540">Nuclease</keyword>
<dbReference type="HAMAP" id="MF_00378">
    <property type="entry name" value="Exonuc_7_L"/>
    <property type="match status" value="1"/>
</dbReference>
<dbReference type="GO" id="GO:0006308">
    <property type="term" value="P:DNA catabolic process"/>
    <property type="evidence" value="ECO:0007669"/>
    <property type="project" value="UniProtKB-UniRule"/>
</dbReference>
<dbReference type="GO" id="GO:0008855">
    <property type="term" value="F:exodeoxyribonuclease VII activity"/>
    <property type="evidence" value="ECO:0007669"/>
    <property type="project" value="UniProtKB-UniRule"/>
</dbReference>
<proteinExistence type="inferred from homology"/>
<accession>A0AA35G932</accession>
<dbReference type="GO" id="GO:0005737">
    <property type="term" value="C:cytoplasm"/>
    <property type="evidence" value="ECO:0007669"/>
    <property type="project" value="UniProtKB-SubCell"/>
</dbReference>
<dbReference type="GO" id="GO:0009318">
    <property type="term" value="C:exodeoxyribonuclease VII complex"/>
    <property type="evidence" value="ECO:0007669"/>
    <property type="project" value="UniProtKB-UniRule"/>
</dbReference>
<dbReference type="Pfam" id="PF02601">
    <property type="entry name" value="Exonuc_VII_L"/>
    <property type="match status" value="1"/>
</dbReference>
<evidence type="ECO:0000256" key="2">
    <source>
        <dbReference type="ARBA" id="ARBA00022722"/>
    </source>
</evidence>
<keyword evidence="4 5" id="KW-0269">Exonuclease</keyword>
<evidence type="ECO:0000256" key="1">
    <source>
        <dbReference type="ARBA" id="ARBA00022490"/>
    </source>
</evidence>
<gene>
    <name evidence="5 9" type="primary">xseA</name>
    <name evidence="9" type="ORF">caldi_09740</name>
</gene>
<comment type="subunit">
    <text evidence="5">Heterooligomer composed of large and small subunits.</text>
</comment>
<evidence type="ECO:0000313" key="9">
    <source>
        <dbReference type="EMBL" id="BDG59884.1"/>
    </source>
</evidence>
<dbReference type="Pfam" id="PF13742">
    <property type="entry name" value="tRNA_anti_2"/>
    <property type="match status" value="1"/>
</dbReference>
<dbReference type="KEGG" id="cmic:caldi_09740"/>
<dbReference type="PANTHER" id="PTHR30008">
    <property type="entry name" value="EXODEOXYRIBONUCLEASE 7 LARGE SUBUNIT"/>
    <property type="match status" value="1"/>
</dbReference>
<organism evidence="9 10">
    <name type="scientific">Caldinitratiruptor microaerophilus</name>
    <dbReference type="NCBI Taxonomy" id="671077"/>
    <lineage>
        <taxon>Bacteria</taxon>
        <taxon>Bacillati</taxon>
        <taxon>Bacillota</taxon>
        <taxon>Clostridia</taxon>
        <taxon>Eubacteriales</taxon>
        <taxon>Symbiobacteriaceae</taxon>
        <taxon>Caldinitratiruptor</taxon>
    </lineage>
</organism>
<protein>
    <recommendedName>
        <fullName evidence="5">Exodeoxyribonuclease 7 large subunit</fullName>
        <ecNumber evidence="5">3.1.11.6</ecNumber>
    </recommendedName>
    <alternativeName>
        <fullName evidence="5">Exodeoxyribonuclease VII large subunit</fullName>
        <shortName evidence="5">Exonuclease VII large subunit</shortName>
    </alternativeName>
</protein>
<name>A0AA35G932_9FIRM</name>
<comment type="similarity">
    <text evidence="5 6">Belongs to the XseA family.</text>
</comment>
<dbReference type="CDD" id="cd04489">
    <property type="entry name" value="ExoVII_LU_OBF"/>
    <property type="match status" value="1"/>
</dbReference>
<keyword evidence="1 5" id="KW-0963">Cytoplasm</keyword>
<evidence type="ECO:0000256" key="6">
    <source>
        <dbReference type="RuleBase" id="RU004355"/>
    </source>
</evidence>